<evidence type="ECO:0000313" key="1">
    <source>
        <dbReference type="EMBL" id="CAK0900069.1"/>
    </source>
</evidence>
<feature type="non-terminal residue" evidence="1">
    <location>
        <position position="1"/>
    </location>
</feature>
<comment type="caution">
    <text evidence="1">The sequence shown here is derived from an EMBL/GenBank/DDBJ whole genome shotgun (WGS) entry which is preliminary data.</text>
</comment>
<dbReference type="EMBL" id="CAUYUJ010020722">
    <property type="protein sequence ID" value="CAK0900069.1"/>
    <property type="molecule type" value="Genomic_DNA"/>
</dbReference>
<keyword evidence="2" id="KW-1185">Reference proteome</keyword>
<dbReference type="Proteomes" id="UP001189429">
    <property type="component" value="Unassembled WGS sequence"/>
</dbReference>
<proteinExistence type="predicted"/>
<organism evidence="1 2">
    <name type="scientific">Prorocentrum cordatum</name>
    <dbReference type="NCBI Taxonomy" id="2364126"/>
    <lineage>
        <taxon>Eukaryota</taxon>
        <taxon>Sar</taxon>
        <taxon>Alveolata</taxon>
        <taxon>Dinophyceae</taxon>
        <taxon>Prorocentrales</taxon>
        <taxon>Prorocentraceae</taxon>
        <taxon>Prorocentrum</taxon>
    </lineage>
</organism>
<evidence type="ECO:0000313" key="2">
    <source>
        <dbReference type="Proteomes" id="UP001189429"/>
    </source>
</evidence>
<accession>A0ABN9XPI7</accession>
<name>A0ABN9XPI7_9DINO</name>
<gene>
    <name evidence="1" type="ORF">PCOR1329_LOCUS77465</name>
</gene>
<sequence>HGRAIMVNRVQLQRMLEDDEVLCDICGTDRAIDVVRRFRVDYTGVDPFEAVANLQASVAKKLQDGLEEQGMHLSFDEMQTLRTQELHSALTEAQKEWRAELLNVLQMSSLLSVALIELTRKMERVQLNHNALSAKVGGS</sequence>
<protein>
    <submittedName>
        <fullName evidence="1">Uncharacterized protein</fullName>
    </submittedName>
</protein>
<reference evidence="1" key="1">
    <citation type="submission" date="2023-10" db="EMBL/GenBank/DDBJ databases">
        <authorList>
            <person name="Chen Y."/>
            <person name="Shah S."/>
            <person name="Dougan E. K."/>
            <person name="Thang M."/>
            <person name="Chan C."/>
        </authorList>
    </citation>
    <scope>NUCLEOTIDE SEQUENCE [LARGE SCALE GENOMIC DNA]</scope>
</reference>